<feature type="compositionally biased region" description="Low complexity" evidence="1">
    <location>
        <begin position="138"/>
        <end position="150"/>
    </location>
</feature>
<organism evidence="3 4">
    <name type="scientific">Lentzea xinjiangensis</name>
    <dbReference type="NCBI Taxonomy" id="402600"/>
    <lineage>
        <taxon>Bacteria</taxon>
        <taxon>Bacillati</taxon>
        <taxon>Actinomycetota</taxon>
        <taxon>Actinomycetes</taxon>
        <taxon>Pseudonocardiales</taxon>
        <taxon>Pseudonocardiaceae</taxon>
        <taxon>Lentzea</taxon>
    </lineage>
</organism>
<proteinExistence type="predicted"/>
<feature type="region of interest" description="Disordered" evidence="1">
    <location>
        <begin position="123"/>
        <end position="176"/>
    </location>
</feature>
<dbReference type="InterPro" id="IPR055849">
    <property type="entry name" value="DUF7426"/>
</dbReference>
<evidence type="ECO:0000313" key="4">
    <source>
        <dbReference type="Proteomes" id="UP000199352"/>
    </source>
</evidence>
<dbReference type="Proteomes" id="UP000199352">
    <property type="component" value="Unassembled WGS sequence"/>
</dbReference>
<gene>
    <name evidence="3" type="ORF">SAMN05216188_11844</name>
</gene>
<reference evidence="4" key="1">
    <citation type="submission" date="2016-10" db="EMBL/GenBank/DDBJ databases">
        <authorList>
            <person name="Varghese N."/>
            <person name="Submissions S."/>
        </authorList>
    </citation>
    <scope>NUCLEOTIDE SEQUENCE [LARGE SCALE GENOMIC DNA]</scope>
    <source>
        <strain evidence="4">CGMCC 4.3525</strain>
    </source>
</reference>
<accession>A0A1H9TDF6</accession>
<dbReference type="STRING" id="402600.SAMN05216188_11844"/>
<dbReference type="AlphaFoldDB" id="A0A1H9TDF6"/>
<evidence type="ECO:0000313" key="3">
    <source>
        <dbReference type="EMBL" id="SER95067.1"/>
    </source>
</evidence>
<protein>
    <recommendedName>
        <fullName evidence="2">DUF7426 domain-containing protein</fullName>
    </recommendedName>
</protein>
<name>A0A1H9TDF6_9PSEU</name>
<evidence type="ECO:0000256" key="1">
    <source>
        <dbReference type="SAM" id="MobiDB-lite"/>
    </source>
</evidence>
<dbReference type="RefSeq" id="WP_089957327.1">
    <property type="nucleotide sequence ID" value="NZ_FOFR01000018.1"/>
</dbReference>
<evidence type="ECO:0000259" key="2">
    <source>
        <dbReference type="Pfam" id="PF24201"/>
    </source>
</evidence>
<sequence>MPTFPDLARFQQSLNREPLELPIGGKTYSFSPDIPASAGLTIMRVREETSKITLAVIAGQKLDLNAELLDDKSEAILIRDLLGDRLAEMEADGLTWTEIERAGKTLIAWHIFGADQALATWTGGGDADPPVKAPATGRSRSSRSSSTTTSGKKPSAKNAKQPPRKSAGARSSKSGR</sequence>
<keyword evidence="4" id="KW-1185">Reference proteome</keyword>
<dbReference type="OrthoDB" id="3699553at2"/>
<dbReference type="Pfam" id="PF24201">
    <property type="entry name" value="DUF7426"/>
    <property type="match status" value="1"/>
</dbReference>
<dbReference type="EMBL" id="FOFR01000018">
    <property type="protein sequence ID" value="SER95067.1"/>
    <property type="molecule type" value="Genomic_DNA"/>
</dbReference>
<feature type="domain" description="DUF7426" evidence="2">
    <location>
        <begin position="14"/>
        <end position="150"/>
    </location>
</feature>